<dbReference type="GO" id="GO:0046872">
    <property type="term" value="F:metal ion binding"/>
    <property type="evidence" value="ECO:0007669"/>
    <property type="project" value="UniProtKB-UniRule"/>
</dbReference>
<organism evidence="14 15">
    <name type="scientific">Leyella stercorea DSM 18206</name>
    <dbReference type="NCBI Taxonomy" id="1002367"/>
    <lineage>
        <taxon>Bacteria</taxon>
        <taxon>Pseudomonadati</taxon>
        <taxon>Bacteroidota</taxon>
        <taxon>Bacteroidia</taxon>
        <taxon>Bacteroidales</taxon>
        <taxon>Prevotellaceae</taxon>
        <taxon>Leyella</taxon>
    </lineage>
</organism>
<dbReference type="NCBIfam" id="TIGR01865">
    <property type="entry name" value="cas_Csn1"/>
    <property type="match status" value="1"/>
</dbReference>
<feature type="binding site" evidence="12">
    <location>
        <position position="847"/>
    </location>
    <ligand>
        <name>Mg(2+)</name>
        <dbReference type="ChEBI" id="CHEBI:18420"/>
        <label>2</label>
    </ligand>
</feature>
<evidence type="ECO:0000256" key="7">
    <source>
        <dbReference type="ARBA" id="ARBA00022884"/>
    </source>
</evidence>
<name>G6B158_9BACT</name>
<comment type="caution">
    <text evidence="14">The sequence shown here is derived from an EMBL/GenBank/DDBJ whole genome shotgun (WGS) entry which is preliminary data.</text>
</comment>
<comment type="cofactor">
    <cofactor evidence="1 12">
        <name>Mg(2+)</name>
        <dbReference type="ChEBI" id="CHEBI:18420"/>
    </cofactor>
</comment>
<keyword evidence="8 12" id="KW-0051">Antiviral defense</keyword>
<keyword evidence="2 12" id="KW-0540">Nuclease</keyword>
<dbReference type="PROSITE" id="PS51749">
    <property type="entry name" value="HNH_CAS9"/>
    <property type="match status" value="1"/>
</dbReference>
<evidence type="ECO:0000256" key="1">
    <source>
        <dbReference type="ARBA" id="ARBA00001946"/>
    </source>
</evidence>
<dbReference type="Pfam" id="PF13395">
    <property type="entry name" value="HNH_4"/>
    <property type="match status" value="1"/>
</dbReference>
<evidence type="ECO:0000256" key="6">
    <source>
        <dbReference type="ARBA" id="ARBA00022842"/>
    </source>
</evidence>
<comment type="subunit">
    <text evidence="11 12">Monomer. Binds crRNA and tracrRNA.</text>
</comment>
<dbReference type="EMBL" id="AFZZ01000228">
    <property type="protein sequence ID" value="EHJ36898.1"/>
    <property type="molecule type" value="Genomic_DNA"/>
</dbReference>
<evidence type="ECO:0000313" key="14">
    <source>
        <dbReference type="EMBL" id="EHJ36898.1"/>
    </source>
</evidence>
<dbReference type="Pfam" id="PF18541">
    <property type="entry name" value="RuvC_III"/>
    <property type="match status" value="1"/>
</dbReference>
<feature type="binding site" evidence="12">
    <location>
        <position position="598"/>
    </location>
    <ligand>
        <name>Mg(2+)</name>
        <dbReference type="ChEBI" id="CHEBI:18420"/>
        <label>2</label>
    </ligand>
</feature>
<evidence type="ECO:0000256" key="2">
    <source>
        <dbReference type="ARBA" id="ARBA00022722"/>
    </source>
</evidence>
<evidence type="ECO:0000256" key="3">
    <source>
        <dbReference type="ARBA" id="ARBA00022723"/>
    </source>
</evidence>
<dbReference type="InterPro" id="IPR003615">
    <property type="entry name" value="HNH_nuc"/>
</dbReference>
<keyword evidence="10" id="KW-0464">Manganese</keyword>
<evidence type="ECO:0000256" key="5">
    <source>
        <dbReference type="ARBA" id="ARBA00022801"/>
    </source>
</evidence>
<feature type="binding site" evidence="12">
    <location>
        <position position="598"/>
    </location>
    <ligand>
        <name>Mg(2+)</name>
        <dbReference type="ChEBI" id="CHEBI:18420"/>
        <label>1</label>
    </ligand>
</feature>
<protein>
    <recommendedName>
        <fullName evidence="12">CRISPR-associated endonuclease Cas9</fullName>
        <ecNumber evidence="12">3.1.-.-</ecNumber>
    </recommendedName>
</protein>
<comment type="domain">
    <text evidence="12">Has 2 endonuclease domains. The discontinuous RuvC-like domain cleaves the target DNA noncomplementary to crRNA while the HNH nuclease domain cleaves the target DNA complementary to crRNA.</text>
</comment>
<evidence type="ECO:0000256" key="10">
    <source>
        <dbReference type="ARBA" id="ARBA00023211"/>
    </source>
</evidence>
<feature type="active site" description="Proton acceptor for HNH nuclease domain" evidence="12">
    <location>
        <position position="681"/>
    </location>
</feature>
<keyword evidence="5 12" id="KW-0378">Hydrolase</keyword>
<evidence type="ECO:0000256" key="11">
    <source>
        <dbReference type="ARBA" id="ARBA00046380"/>
    </source>
</evidence>
<evidence type="ECO:0000259" key="13">
    <source>
        <dbReference type="PROSITE" id="PS51749"/>
    </source>
</evidence>
<keyword evidence="7 12" id="KW-0694">RNA-binding</keyword>
<dbReference type="GO" id="GO:0043571">
    <property type="term" value="P:maintenance of CRISPR repeat elements"/>
    <property type="evidence" value="ECO:0007669"/>
    <property type="project" value="UniProtKB-UniRule"/>
</dbReference>
<dbReference type="GO" id="GO:0004519">
    <property type="term" value="F:endonuclease activity"/>
    <property type="evidence" value="ECO:0007669"/>
    <property type="project" value="UniProtKB-UniRule"/>
</dbReference>
<evidence type="ECO:0000313" key="15">
    <source>
        <dbReference type="Proteomes" id="UP000004407"/>
    </source>
</evidence>
<dbReference type="GeneID" id="78338052"/>
<dbReference type="InterPro" id="IPR040619">
    <property type="entry name" value="Cas9_alpha-helical_lobe"/>
</dbReference>
<feature type="active site" description="For RuvC-like nuclease domain" evidence="12">
    <location>
        <position position="8"/>
    </location>
</feature>
<accession>G6B158</accession>
<dbReference type="Gene3D" id="1.10.30.50">
    <property type="match status" value="1"/>
</dbReference>
<keyword evidence="4 12" id="KW-0255">Endonuclease</keyword>
<evidence type="ECO:0000256" key="4">
    <source>
        <dbReference type="ARBA" id="ARBA00022759"/>
    </source>
</evidence>
<sequence length="1216" mass="142334">MTKILGIDTGTNSLGWAIVDKTADNYNLLDKGVNIFQEGVKIEKGIESSKAAERTEHRATRVRYYRIKLRKIRLLRILSDNHLCPPLSQEELSTWRLKKVYPKNELFMQWQRTDDDTEKTPYAYRHKCIHEKLDLSDVTDRYILGRAFYHIIQRRGFLSNRKEQGGEDSGKVKEGISTLTHEMNEAGYEYLGDYFYALYNKGEKIRKHYTARNEHFLSEFKAICEKQDLEKELGSEVVRNIEKAIFDQRPLKSQKGQVGKCVFEKNKTKCPSSHPMYEEFRMLTFINNIKIKTPNDDVLRPLNTGEREKIMPLFFRKSKKQFDFEDITKKLAPKKMYGFYKKEEDAEMPFLFNYPMDTSVSGCPVTAALKDVFGDDWITAICETYTLGEGKSRFDIVNDIWHALYFYSDKDKLAEFAINRLQLSEDEAKIFSEISLPADYASLSLKAICKILPYLRRGLIYSHAVFLGNLCEVMPKYEWSIKEMRETIIDNIIMEMDKCDTKDKRTFEVCIKDYLKGQYNVSDNSLKKLYHPSMIETYPRVQYTNEHGVYQLGSPRIDSVRNPMAMRSMFRLRKLVNRLLVEGKIDQNTEVHIEFARELNDANKRNAIALFVKENQSANDEARKQIITLFKKETGTDIEPTDKDILKYVLWEEQNHICLYTGKQIRISDFIGANPKFDIEHTIPRSVGGDSTKMNLTLCDSRFNREVKKTKLPVELPNHDEIMERIKEWKKNYELLDIQIRKNKKLSKGATTKEQKDTIIRKRHLLELRRDYWRGKYERFTMESVPEGFSRRQGTDISVISKYARLYLKSLFNRVYTVKGIATSDFRKIWGIQDIYSKKERINHVHHCIDAIVIACIGLDEYNKLGAYYHDEENNKWYGMSKASFKKPWATFVEDIKKIQDEILVYHYTPDNMPKQGRRRIKIDGKKILCKGDAARGSLHNDTYYGAIENDGAVKYVKRIDLASLEEKDVKNIVDDTVRSIIEAAIKEKGFKDAMASTIWMNEEKRVPIKKVRCFTPSITKPLNIRKQRDVSIKEYKQQYHVANDSNYLLALYIGTDNKGKEKREFEIVNILQAAQYYRTSNDKEVVDRHIVPIKSEHDYPFAYTLKIGTMVLLYEKSPNEVWDATIKERNRRLYKVTGLSTMRMKGRNGEYAYATVKLIHNEEARPSKDIKAKNGEYEQGEEFRPAIIMLHTQLNALVQGYDFEINELGEIRRLR</sequence>
<dbReference type="InterPro" id="IPR041383">
    <property type="entry name" value="RuvC_III"/>
</dbReference>
<keyword evidence="3 12" id="KW-0479">Metal-binding</keyword>
<dbReference type="Gene3D" id="3.30.420.10">
    <property type="entry name" value="Ribonuclease H-like superfamily/Ribonuclease H"/>
    <property type="match status" value="2"/>
</dbReference>
<evidence type="ECO:0000256" key="9">
    <source>
        <dbReference type="ARBA" id="ARBA00023125"/>
    </source>
</evidence>
<dbReference type="Pfam" id="PF18470">
    <property type="entry name" value="Cas9_a"/>
    <property type="match status" value="1"/>
</dbReference>
<dbReference type="eggNOG" id="COG3513">
    <property type="taxonomic scope" value="Bacteria"/>
</dbReference>
<proteinExistence type="inferred from homology"/>
<keyword evidence="6 12" id="KW-0460">Magnesium</keyword>
<dbReference type="GO" id="GO:0016787">
    <property type="term" value="F:hydrolase activity"/>
    <property type="evidence" value="ECO:0007669"/>
    <property type="project" value="UniProtKB-KW"/>
</dbReference>
<dbReference type="HOGENOM" id="CLU_007514_0_0_10"/>
<dbReference type="EC" id="3.1.-.-" evidence="12"/>
<dbReference type="InterPro" id="IPR033114">
    <property type="entry name" value="HNH_CAS9"/>
</dbReference>
<dbReference type="PATRIC" id="fig|1002367.3.peg.2124"/>
<dbReference type="InterPro" id="IPR036397">
    <property type="entry name" value="RNaseH_sf"/>
</dbReference>
<dbReference type="HAMAP" id="MF_01480">
    <property type="entry name" value="Cas9"/>
    <property type="match status" value="1"/>
</dbReference>
<comment type="function">
    <text evidence="12">CRISPR (clustered regularly interspaced short palindromic repeat) is an adaptive immune system that provides protection against mobile genetic elements (viruses, transposable elements and conjugative plasmids). CRISPR clusters contain spacers, sequences complementary to antecedent mobile elements, and target invading nucleic acids. CRISPR clusters are transcribed and processed into CRISPR RNA (crRNA). In type II CRISPR systems correct processing of pre-crRNA requires a trans-encoded small RNA (tracrRNA), endogenous ribonuclease 3 (rnc) and this protein. The tracrRNA serves as a guide for ribonuclease 3-aided processing of pre-crRNA. Subsequently Cas9/crRNA/tracrRNA endonucleolytically cleaves linear or circular dsDNA target complementary to the spacer; Cas9 is inactive in the absence of the 2 guide RNAs (gRNA). Cas9 recognizes the protospacer adjacent motif (PAM) in the CRISPR repeat sequences to help distinguish self versus nonself, as targets within the bacterial CRISPR locus do not have PAMs. PAM recognition is also required for catalytic activity.</text>
</comment>
<dbReference type="InterPro" id="IPR028629">
    <property type="entry name" value="Cas9"/>
</dbReference>
<keyword evidence="9 12" id="KW-0238">DNA-binding</keyword>
<reference evidence="14 15" key="1">
    <citation type="submission" date="2011-08" db="EMBL/GenBank/DDBJ databases">
        <authorList>
            <person name="Weinstock G."/>
            <person name="Sodergren E."/>
            <person name="Clifton S."/>
            <person name="Fulton L."/>
            <person name="Fulton B."/>
            <person name="Courtney L."/>
            <person name="Fronick C."/>
            <person name="Harrison M."/>
            <person name="Strong C."/>
            <person name="Farmer C."/>
            <person name="Delahaunty K."/>
            <person name="Markovic C."/>
            <person name="Hall O."/>
            <person name="Minx P."/>
            <person name="Tomlinson C."/>
            <person name="Mitreva M."/>
            <person name="Hou S."/>
            <person name="Chen J."/>
            <person name="Wollam A."/>
            <person name="Pepin K.H."/>
            <person name="Johnson M."/>
            <person name="Bhonagiri V."/>
            <person name="Zhang X."/>
            <person name="Suruliraj S."/>
            <person name="Warren W."/>
            <person name="Chinwalla A."/>
            <person name="Mardis E.R."/>
            <person name="Wilson R.K."/>
        </authorList>
    </citation>
    <scope>NUCLEOTIDE SEQUENCE [LARGE SCALE GENOMIC DNA]</scope>
    <source>
        <strain evidence="14 15">DSM 18206</strain>
    </source>
</reference>
<feature type="binding site" evidence="12">
    <location>
        <position position="594"/>
    </location>
    <ligand>
        <name>Mg(2+)</name>
        <dbReference type="ChEBI" id="CHEBI:18420"/>
        <label>1</label>
    </ligand>
</feature>
<comment type="similarity">
    <text evidence="12">Belongs to the CRISPR-associated Cas9 family.</text>
</comment>
<dbReference type="GO" id="GO:0051607">
    <property type="term" value="P:defense response to virus"/>
    <property type="evidence" value="ECO:0007669"/>
    <property type="project" value="UniProtKB-UniRule"/>
</dbReference>
<feature type="domain" description="HNH Cas9-type" evidence="13">
    <location>
        <begin position="601"/>
        <end position="765"/>
    </location>
</feature>
<evidence type="ECO:0000256" key="8">
    <source>
        <dbReference type="ARBA" id="ARBA00023118"/>
    </source>
</evidence>
<dbReference type="Proteomes" id="UP000004407">
    <property type="component" value="Unassembled WGS sequence"/>
</dbReference>
<dbReference type="GO" id="GO:0003723">
    <property type="term" value="F:RNA binding"/>
    <property type="evidence" value="ECO:0007669"/>
    <property type="project" value="UniProtKB-UniRule"/>
</dbReference>
<evidence type="ECO:0000256" key="12">
    <source>
        <dbReference type="HAMAP-Rule" id="MF_01480"/>
    </source>
</evidence>
<dbReference type="RefSeq" id="WP_007902533.1">
    <property type="nucleotide sequence ID" value="NZ_JH379465.1"/>
</dbReference>
<dbReference type="GO" id="GO:0003677">
    <property type="term" value="F:DNA binding"/>
    <property type="evidence" value="ECO:0007669"/>
    <property type="project" value="UniProtKB-UniRule"/>
</dbReference>
<feature type="binding site" evidence="12">
    <location>
        <position position="8"/>
    </location>
    <ligand>
        <name>Mg(2+)</name>
        <dbReference type="ChEBI" id="CHEBI:18420"/>
        <label>1</label>
    </ligand>
</feature>
<dbReference type="AlphaFoldDB" id="G6B158"/>
<feature type="binding site" evidence="12">
    <location>
        <position position="8"/>
    </location>
    <ligand>
        <name>Mg(2+)</name>
        <dbReference type="ChEBI" id="CHEBI:18420"/>
        <label>2</label>
    </ligand>
</feature>
<gene>
    <name evidence="12" type="primary">cas9</name>
    <name evidence="14" type="ORF">HMPREF0673_02628</name>
</gene>